<dbReference type="PANTHER" id="PTHR45453:SF1">
    <property type="entry name" value="PHOSPHATE REGULON SENSOR PROTEIN PHOR"/>
    <property type="match status" value="1"/>
</dbReference>
<dbReference type="PRINTS" id="PR00344">
    <property type="entry name" value="BCTRLSENSOR"/>
</dbReference>
<dbReference type="InterPro" id="IPR013656">
    <property type="entry name" value="PAS_4"/>
</dbReference>
<feature type="domain" description="Histidine kinase" evidence="15">
    <location>
        <begin position="382"/>
        <end position="599"/>
    </location>
</feature>
<accession>A0A1E5LG66</accession>
<name>A0A1E5LG66_9BACI</name>
<dbReference type="SMART" id="SM00304">
    <property type="entry name" value="HAMP"/>
    <property type="match status" value="1"/>
</dbReference>
<dbReference type="InterPro" id="IPR050351">
    <property type="entry name" value="BphY/WalK/GraS-like"/>
</dbReference>
<evidence type="ECO:0000313" key="20">
    <source>
        <dbReference type="Proteomes" id="UP000095209"/>
    </source>
</evidence>
<dbReference type="CDD" id="cd00075">
    <property type="entry name" value="HATPase"/>
    <property type="match status" value="1"/>
</dbReference>
<comment type="subcellular location">
    <subcellularLocation>
        <location evidence="2">Cell membrane</location>
        <topology evidence="2">Multi-pass membrane protein</topology>
    </subcellularLocation>
</comment>
<feature type="domain" description="PAS" evidence="16">
    <location>
        <begin position="261"/>
        <end position="316"/>
    </location>
</feature>
<dbReference type="InterPro" id="IPR000014">
    <property type="entry name" value="PAS"/>
</dbReference>
<dbReference type="Gene3D" id="3.30.565.10">
    <property type="entry name" value="Histidine kinase-like ATPase, C-terminal domain"/>
    <property type="match status" value="1"/>
</dbReference>
<dbReference type="SUPFAM" id="SSF158472">
    <property type="entry name" value="HAMP domain-like"/>
    <property type="match status" value="1"/>
</dbReference>
<dbReference type="GO" id="GO:0005524">
    <property type="term" value="F:ATP binding"/>
    <property type="evidence" value="ECO:0007669"/>
    <property type="project" value="UniProtKB-KW"/>
</dbReference>
<evidence type="ECO:0000256" key="5">
    <source>
        <dbReference type="ARBA" id="ARBA00022553"/>
    </source>
</evidence>
<dbReference type="EMBL" id="MJEH01000017">
    <property type="protein sequence ID" value="OEH93078.1"/>
    <property type="molecule type" value="Genomic_DNA"/>
</dbReference>
<dbReference type="Pfam" id="PF08448">
    <property type="entry name" value="PAS_4"/>
    <property type="match status" value="1"/>
</dbReference>
<keyword evidence="12" id="KW-0902">Two-component regulatory system</keyword>
<dbReference type="PROSITE" id="PS50885">
    <property type="entry name" value="HAMP"/>
    <property type="match status" value="1"/>
</dbReference>
<dbReference type="SUPFAM" id="SSF55874">
    <property type="entry name" value="ATPase domain of HSP90 chaperone/DNA topoisomerase II/histidine kinase"/>
    <property type="match status" value="1"/>
</dbReference>
<evidence type="ECO:0000256" key="9">
    <source>
        <dbReference type="ARBA" id="ARBA00022777"/>
    </source>
</evidence>
<evidence type="ECO:0000256" key="6">
    <source>
        <dbReference type="ARBA" id="ARBA00022679"/>
    </source>
</evidence>
<dbReference type="InterPro" id="IPR005467">
    <property type="entry name" value="His_kinase_dom"/>
</dbReference>
<keyword evidence="7 14" id="KW-0812">Transmembrane</keyword>
<feature type="transmembrane region" description="Helical" evidence="14">
    <location>
        <begin position="183"/>
        <end position="206"/>
    </location>
</feature>
<dbReference type="NCBIfam" id="TIGR00229">
    <property type="entry name" value="sensory_box"/>
    <property type="match status" value="1"/>
</dbReference>
<sequence>MKKVGLFKSVHLKFILIYVLLILLAMQIIGVYFVQKLEEHLVTNFTNSVNSRVQLLAYSVEKEFSKVNEDELPTIEEGIHQLLRDYSSDDISEIQVIDDKGKVMSTSNVSNQGIIGKRTTEIRVKQTLLSGTESKQVLVDPINGHRMWVLIVPIKTSSETEGVIYVEASMEQVYEQMRDINGIFSAGTFLALLITVVLGVLLARAITRPISDMQKQALVMSEGDFSRNVRVYSDDEIGQLAITFNELTLKLQDAQATTEDERRKLTSVLEHMSDGLLATDRDGVIILVNDPAVDMIGVSRETIFGKTVSEVLGLDDEVVITELDEENQSILIDLSKRNKPYILRANFSPILKDNELNGYITVLQDVTEQEKIEQERREFVANVSHELRTPLTTMRSYLEALTDGAWKNENIAPRFLDVTQNETERMIRLVNALLQLSKLDSKDYHMDFKKVDFASLFEQVIERFEMTKAQNVKFKKEFKATSVQVTIDQDKLTQVLDNIISNALKYSPKGGTVCFTLEADEKMLKVCVRDEGMGIPKENLTKVFERFYRVDKARSRKMGGTGLGLAIAKEIIELHGGKVWAESVEGEGTAIFFTLPLGIYSEVEEQ</sequence>
<keyword evidence="4" id="KW-1003">Cell membrane</keyword>
<feature type="domain" description="HAMP" evidence="18">
    <location>
        <begin position="204"/>
        <end position="256"/>
    </location>
</feature>
<dbReference type="SMART" id="SM00387">
    <property type="entry name" value="HATPase_c"/>
    <property type="match status" value="1"/>
</dbReference>
<dbReference type="Pfam" id="PF23846">
    <property type="entry name" value="Cache_WalK"/>
    <property type="match status" value="1"/>
</dbReference>
<dbReference type="CDD" id="cd06225">
    <property type="entry name" value="HAMP"/>
    <property type="match status" value="1"/>
</dbReference>
<evidence type="ECO:0000256" key="2">
    <source>
        <dbReference type="ARBA" id="ARBA00004651"/>
    </source>
</evidence>
<keyword evidence="20" id="KW-1185">Reference proteome</keyword>
<dbReference type="STRING" id="1305675.BFG57_13610"/>
<keyword evidence="8" id="KW-0547">Nucleotide-binding</keyword>
<dbReference type="Gene3D" id="1.10.287.130">
    <property type="match status" value="1"/>
</dbReference>
<evidence type="ECO:0000256" key="14">
    <source>
        <dbReference type="SAM" id="Phobius"/>
    </source>
</evidence>
<reference evidence="19 20" key="1">
    <citation type="submission" date="2016-08" db="EMBL/GenBank/DDBJ databases">
        <title>Genome of Bacillus solimangrovi GH2-4.</title>
        <authorList>
            <person name="Lim S."/>
            <person name="Kim B.-C."/>
        </authorList>
    </citation>
    <scope>NUCLEOTIDE SEQUENCE [LARGE SCALE GENOMIC DNA]</scope>
    <source>
        <strain evidence="19 20">GH2-4</strain>
    </source>
</reference>
<dbReference type="Proteomes" id="UP000095209">
    <property type="component" value="Unassembled WGS sequence"/>
</dbReference>
<dbReference type="AlphaFoldDB" id="A0A1E5LG66"/>
<dbReference type="Gene3D" id="1.10.8.500">
    <property type="entry name" value="HAMP domain in histidine kinase"/>
    <property type="match status" value="1"/>
</dbReference>
<evidence type="ECO:0000256" key="3">
    <source>
        <dbReference type="ARBA" id="ARBA00012438"/>
    </source>
</evidence>
<feature type="transmembrane region" description="Helical" evidence="14">
    <location>
        <begin position="12"/>
        <end position="34"/>
    </location>
</feature>
<protein>
    <recommendedName>
        <fullName evidence="3">histidine kinase</fullName>
        <ecNumber evidence="3">2.7.13.3</ecNumber>
    </recommendedName>
</protein>
<dbReference type="GO" id="GO:0000155">
    <property type="term" value="F:phosphorelay sensor kinase activity"/>
    <property type="evidence" value="ECO:0007669"/>
    <property type="project" value="InterPro"/>
</dbReference>
<dbReference type="InterPro" id="IPR057640">
    <property type="entry name" value="Cache_WalK"/>
</dbReference>
<keyword evidence="6" id="KW-0808">Transferase</keyword>
<dbReference type="SUPFAM" id="SSF47384">
    <property type="entry name" value="Homodimeric domain of signal transducing histidine kinase"/>
    <property type="match status" value="1"/>
</dbReference>
<dbReference type="PROSITE" id="PS50112">
    <property type="entry name" value="PAS"/>
    <property type="match status" value="1"/>
</dbReference>
<dbReference type="InterPro" id="IPR049814">
    <property type="entry name" value="Resp_reg_WalK"/>
</dbReference>
<evidence type="ECO:0000259" key="18">
    <source>
        <dbReference type="PROSITE" id="PS50885"/>
    </source>
</evidence>
<evidence type="ECO:0000256" key="12">
    <source>
        <dbReference type="ARBA" id="ARBA00023012"/>
    </source>
</evidence>
<evidence type="ECO:0000256" key="11">
    <source>
        <dbReference type="ARBA" id="ARBA00022989"/>
    </source>
</evidence>
<dbReference type="InterPro" id="IPR035965">
    <property type="entry name" value="PAS-like_dom_sf"/>
</dbReference>
<dbReference type="OrthoDB" id="9813151at2"/>
<evidence type="ECO:0000259" key="17">
    <source>
        <dbReference type="PROSITE" id="PS50113"/>
    </source>
</evidence>
<dbReference type="EC" id="2.7.13.3" evidence="3"/>
<dbReference type="InterPro" id="IPR003661">
    <property type="entry name" value="HisK_dim/P_dom"/>
</dbReference>
<organism evidence="19 20">
    <name type="scientific">Bacillus solimangrovi</name>
    <dbReference type="NCBI Taxonomy" id="1305675"/>
    <lineage>
        <taxon>Bacteria</taxon>
        <taxon>Bacillati</taxon>
        <taxon>Bacillota</taxon>
        <taxon>Bacilli</taxon>
        <taxon>Bacillales</taxon>
        <taxon>Bacillaceae</taxon>
        <taxon>Bacillus</taxon>
    </lineage>
</organism>
<dbReference type="InterPro" id="IPR036890">
    <property type="entry name" value="HATPase_C_sf"/>
</dbReference>
<evidence type="ECO:0000259" key="16">
    <source>
        <dbReference type="PROSITE" id="PS50112"/>
    </source>
</evidence>
<proteinExistence type="predicted"/>
<dbReference type="GO" id="GO:0016036">
    <property type="term" value="P:cellular response to phosphate starvation"/>
    <property type="evidence" value="ECO:0007669"/>
    <property type="project" value="TreeGrafter"/>
</dbReference>
<keyword evidence="13 14" id="KW-0472">Membrane</keyword>
<dbReference type="InterPro" id="IPR004358">
    <property type="entry name" value="Sig_transdc_His_kin-like_C"/>
</dbReference>
<gene>
    <name evidence="19" type="ORF">BFG57_13610</name>
</gene>
<evidence type="ECO:0000256" key="8">
    <source>
        <dbReference type="ARBA" id="ARBA00022741"/>
    </source>
</evidence>
<dbReference type="PANTHER" id="PTHR45453">
    <property type="entry name" value="PHOSPHATE REGULON SENSOR PROTEIN PHOR"/>
    <property type="match status" value="1"/>
</dbReference>
<feature type="domain" description="PAC" evidence="17">
    <location>
        <begin position="325"/>
        <end position="378"/>
    </location>
</feature>
<evidence type="ECO:0000259" key="15">
    <source>
        <dbReference type="PROSITE" id="PS50109"/>
    </source>
</evidence>
<dbReference type="GO" id="GO:0004721">
    <property type="term" value="F:phosphoprotein phosphatase activity"/>
    <property type="evidence" value="ECO:0007669"/>
    <property type="project" value="TreeGrafter"/>
</dbReference>
<dbReference type="SMART" id="SM00091">
    <property type="entry name" value="PAS"/>
    <property type="match status" value="1"/>
</dbReference>
<dbReference type="SUPFAM" id="SSF55785">
    <property type="entry name" value="PYP-like sensor domain (PAS domain)"/>
    <property type="match status" value="1"/>
</dbReference>
<dbReference type="NCBIfam" id="NF033092">
    <property type="entry name" value="HK_WalK"/>
    <property type="match status" value="1"/>
</dbReference>
<dbReference type="Pfam" id="PF00512">
    <property type="entry name" value="HisKA"/>
    <property type="match status" value="1"/>
</dbReference>
<evidence type="ECO:0000256" key="10">
    <source>
        <dbReference type="ARBA" id="ARBA00022840"/>
    </source>
</evidence>
<dbReference type="Pfam" id="PF00672">
    <property type="entry name" value="HAMP"/>
    <property type="match status" value="1"/>
</dbReference>
<dbReference type="Pfam" id="PF02518">
    <property type="entry name" value="HATPase_c"/>
    <property type="match status" value="1"/>
</dbReference>
<evidence type="ECO:0000256" key="13">
    <source>
        <dbReference type="ARBA" id="ARBA00023136"/>
    </source>
</evidence>
<comment type="catalytic activity">
    <reaction evidence="1">
        <text>ATP + protein L-histidine = ADP + protein N-phospho-L-histidine.</text>
        <dbReference type="EC" id="2.7.13.3"/>
    </reaction>
</comment>
<dbReference type="InterPro" id="IPR003660">
    <property type="entry name" value="HAMP_dom"/>
</dbReference>
<dbReference type="FunFam" id="1.10.287.130:FF:000001">
    <property type="entry name" value="Two-component sensor histidine kinase"/>
    <property type="match status" value="1"/>
</dbReference>
<keyword evidence="9 19" id="KW-0418">Kinase</keyword>
<dbReference type="InterPro" id="IPR003594">
    <property type="entry name" value="HATPase_dom"/>
</dbReference>
<evidence type="ECO:0000256" key="1">
    <source>
        <dbReference type="ARBA" id="ARBA00000085"/>
    </source>
</evidence>
<dbReference type="InterPro" id="IPR036097">
    <property type="entry name" value="HisK_dim/P_sf"/>
</dbReference>
<dbReference type="PROSITE" id="PS50109">
    <property type="entry name" value="HIS_KIN"/>
    <property type="match status" value="1"/>
</dbReference>
<dbReference type="PROSITE" id="PS50113">
    <property type="entry name" value="PAC"/>
    <property type="match status" value="1"/>
</dbReference>
<evidence type="ECO:0000313" key="19">
    <source>
        <dbReference type="EMBL" id="OEH93078.1"/>
    </source>
</evidence>
<dbReference type="Gene3D" id="3.30.450.20">
    <property type="entry name" value="PAS domain"/>
    <property type="match status" value="2"/>
</dbReference>
<comment type="caution">
    <text evidence="19">The sequence shown here is derived from an EMBL/GenBank/DDBJ whole genome shotgun (WGS) entry which is preliminary data.</text>
</comment>
<dbReference type="CDD" id="cd00130">
    <property type="entry name" value="PAS"/>
    <property type="match status" value="1"/>
</dbReference>
<dbReference type="SMART" id="SM00388">
    <property type="entry name" value="HisKA"/>
    <property type="match status" value="1"/>
</dbReference>
<dbReference type="GO" id="GO:0005886">
    <property type="term" value="C:plasma membrane"/>
    <property type="evidence" value="ECO:0007669"/>
    <property type="project" value="UniProtKB-SubCell"/>
</dbReference>
<dbReference type="RefSeq" id="WP_069716886.1">
    <property type="nucleotide sequence ID" value="NZ_MJEH01000017.1"/>
</dbReference>
<dbReference type="CDD" id="cd00082">
    <property type="entry name" value="HisKA"/>
    <property type="match status" value="1"/>
</dbReference>
<keyword evidence="5" id="KW-0597">Phosphoprotein</keyword>
<keyword evidence="11 14" id="KW-1133">Transmembrane helix</keyword>
<keyword evidence="10" id="KW-0067">ATP-binding</keyword>
<evidence type="ECO:0000256" key="7">
    <source>
        <dbReference type="ARBA" id="ARBA00022692"/>
    </source>
</evidence>
<dbReference type="FunFam" id="3.30.565.10:FF:000006">
    <property type="entry name" value="Sensor histidine kinase WalK"/>
    <property type="match status" value="1"/>
</dbReference>
<dbReference type="InterPro" id="IPR000700">
    <property type="entry name" value="PAS-assoc_C"/>
</dbReference>
<evidence type="ECO:0000256" key="4">
    <source>
        <dbReference type="ARBA" id="ARBA00022475"/>
    </source>
</evidence>